<name>A0A2L2TCY2_9HYPO</name>
<organism evidence="1 2">
    <name type="scientific">Fusarium venenatum</name>
    <dbReference type="NCBI Taxonomy" id="56646"/>
    <lineage>
        <taxon>Eukaryota</taxon>
        <taxon>Fungi</taxon>
        <taxon>Dikarya</taxon>
        <taxon>Ascomycota</taxon>
        <taxon>Pezizomycotina</taxon>
        <taxon>Sordariomycetes</taxon>
        <taxon>Hypocreomycetidae</taxon>
        <taxon>Hypocreales</taxon>
        <taxon>Nectriaceae</taxon>
        <taxon>Fusarium</taxon>
    </lineage>
</organism>
<evidence type="ECO:0000313" key="1">
    <source>
        <dbReference type="EMBL" id="CEI67948.1"/>
    </source>
</evidence>
<keyword evidence="2" id="KW-1185">Reference proteome</keyword>
<dbReference type="EMBL" id="LN649231">
    <property type="protein sequence ID" value="CEI67948.1"/>
    <property type="molecule type" value="Genomic_DNA"/>
</dbReference>
<sequence length="139" mass="15323">MSSNNSLPNLTDIVTRKCDIRRIPSKLPSLGDDVPTAWIPLHNDSYGGMTEICYPNMVNVYRCTLWCELPTTFVAGYEKSGSKSFDNYFIRQLEDTGMNMSQVWTYSAKETSAASVPGRPLSIMGIGTLALAVFIAVSI</sequence>
<evidence type="ECO:0000313" key="2">
    <source>
        <dbReference type="Proteomes" id="UP000245910"/>
    </source>
</evidence>
<dbReference type="OrthoDB" id="5005913at2759"/>
<dbReference type="AlphaFoldDB" id="A0A2L2TCY2"/>
<accession>A0A2L2TCY2</accession>
<reference evidence="2" key="1">
    <citation type="submission" date="2014-10" db="EMBL/GenBank/DDBJ databases">
        <authorList>
            <person name="King R."/>
        </authorList>
    </citation>
    <scope>NUCLEOTIDE SEQUENCE [LARGE SCALE GENOMIC DNA]</scope>
    <source>
        <strain evidence="2">A3/5</strain>
    </source>
</reference>
<dbReference type="Proteomes" id="UP000245910">
    <property type="component" value="Chromosome III"/>
</dbReference>
<proteinExistence type="predicted"/>
<protein>
    <submittedName>
        <fullName evidence="1">Uncharacterized protein</fullName>
    </submittedName>
</protein>